<reference evidence="2" key="1">
    <citation type="submission" date="2010-04" db="EMBL/GenBank/DDBJ databases">
        <title>Complete sequence of chromosome 2 of Burkholderia sp. CCGE1002.</title>
        <authorList>
            <consortium name="US DOE Joint Genome Institute"/>
            <person name="Lucas S."/>
            <person name="Copeland A."/>
            <person name="Lapidus A."/>
            <person name="Cheng J.-F."/>
            <person name="Bruce D."/>
            <person name="Goodwin L."/>
            <person name="Pitluck S."/>
            <person name="Chertkov O."/>
            <person name="Detter J.C."/>
            <person name="Han C."/>
            <person name="Tapia R."/>
            <person name="Land M."/>
            <person name="Hauser L."/>
            <person name="Kyrpides N."/>
            <person name="Ovchinnikova G."/>
            <person name="Martinez-Romero E."/>
            <person name="Hernandez M.A.R."/>
            <person name="Tiedje J.M."/>
            <person name="Woyke T."/>
        </authorList>
    </citation>
    <scope>NUCLEOTIDE SEQUENCE [LARGE SCALE GENOMIC DNA]</scope>
    <source>
        <strain evidence="2">CCGE1002</strain>
    </source>
</reference>
<dbReference type="KEGG" id="bge:BC1002_4185"/>
<dbReference type="RefSeq" id="WP_013091980.1">
    <property type="nucleotide sequence ID" value="NC_014118.1"/>
</dbReference>
<sequence>MDCSLQKKQNLRDFRERTAGFVEKVGGVKGVAGQSDGKNPGVLFHTFFTASRSGASGSYRLPTAYAVNHSVPLITAETAFADKASTVQWVVRSILRCVFISDSSQGQLAGRNLDEFPQALQLGAPLEPAFKIALRISVVSADAAGVE</sequence>
<dbReference type="Proteomes" id="UP000002190">
    <property type="component" value="Chromosome 2"/>
</dbReference>
<gene>
    <name evidence="1" type="ordered locus">BC1002_4185</name>
</gene>
<organism evidence="1 2">
    <name type="scientific">Paraburkholderia atlantica</name>
    <dbReference type="NCBI Taxonomy" id="2654982"/>
    <lineage>
        <taxon>Bacteria</taxon>
        <taxon>Pseudomonadati</taxon>
        <taxon>Pseudomonadota</taxon>
        <taxon>Betaproteobacteria</taxon>
        <taxon>Burkholderiales</taxon>
        <taxon>Burkholderiaceae</taxon>
        <taxon>Paraburkholderia</taxon>
    </lineage>
</organism>
<dbReference type="EMBL" id="CP002014">
    <property type="protein sequence ID" value="ADG18180.1"/>
    <property type="molecule type" value="Genomic_DNA"/>
</dbReference>
<proteinExistence type="predicted"/>
<protein>
    <submittedName>
        <fullName evidence="1">Uncharacterized protein</fullName>
    </submittedName>
</protein>
<dbReference type="GeneID" id="301095449"/>
<name>D5WI85_PARAM</name>
<evidence type="ECO:0000313" key="2">
    <source>
        <dbReference type="Proteomes" id="UP000002190"/>
    </source>
</evidence>
<evidence type="ECO:0000313" key="1">
    <source>
        <dbReference type="EMBL" id="ADG18180.1"/>
    </source>
</evidence>
<dbReference type="AlphaFoldDB" id="D5WI85"/>
<reference evidence="1 2" key="2">
    <citation type="journal article" date="2012" name="J. Bacteriol.">
        <title>Genome Sequences of Burkholderia sp. Strains CCGE1002 and H160, Isolated from Legume Nodules in Mexico and Brazil.</title>
        <authorList>
            <person name="Ormeno-Orrillo E."/>
            <person name="Rogel M.A."/>
            <person name="Chueire L.M."/>
            <person name="Tiedje J.M."/>
            <person name="Martinez-Romero E."/>
            <person name="Hungria M."/>
        </authorList>
    </citation>
    <scope>NUCLEOTIDE SEQUENCE [LARGE SCALE GENOMIC DNA]</scope>
    <source>
        <strain evidence="1 2">CCGE1002</strain>
    </source>
</reference>
<accession>D5WI85</accession>
<dbReference type="HOGENOM" id="CLU_1764596_0_0_4"/>